<gene>
    <name evidence="2" type="ORF">TRAPUB_7073</name>
</gene>
<dbReference type="STRING" id="154538.A0A1M2V491"/>
<keyword evidence="3" id="KW-1185">Reference proteome</keyword>
<evidence type="ECO:0000313" key="2">
    <source>
        <dbReference type="EMBL" id="OJT02420.1"/>
    </source>
</evidence>
<evidence type="ECO:0000313" key="3">
    <source>
        <dbReference type="Proteomes" id="UP000184267"/>
    </source>
</evidence>
<name>A0A1M2V491_TRAPU</name>
<protein>
    <submittedName>
        <fullName evidence="2">Uncharacterized protein</fullName>
    </submittedName>
</protein>
<dbReference type="Proteomes" id="UP000184267">
    <property type="component" value="Unassembled WGS sequence"/>
</dbReference>
<proteinExistence type="predicted"/>
<dbReference type="OrthoDB" id="2757502at2759"/>
<organism evidence="2 3">
    <name type="scientific">Trametes pubescens</name>
    <name type="common">White-rot fungus</name>
    <dbReference type="NCBI Taxonomy" id="154538"/>
    <lineage>
        <taxon>Eukaryota</taxon>
        <taxon>Fungi</taxon>
        <taxon>Dikarya</taxon>
        <taxon>Basidiomycota</taxon>
        <taxon>Agaricomycotina</taxon>
        <taxon>Agaricomycetes</taxon>
        <taxon>Polyporales</taxon>
        <taxon>Polyporaceae</taxon>
        <taxon>Trametes</taxon>
    </lineage>
</organism>
<evidence type="ECO:0000256" key="1">
    <source>
        <dbReference type="SAM" id="MobiDB-lite"/>
    </source>
</evidence>
<reference evidence="2 3" key="1">
    <citation type="submission" date="2016-10" db="EMBL/GenBank/DDBJ databases">
        <title>Genome sequence of the basidiomycete white-rot fungus Trametes pubescens.</title>
        <authorList>
            <person name="Makela M.R."/>
            <person name="Granchi Z."/>
            <person name="Peng M."/>
            <person name="De Vries R.P."/>
            <person name="Grigoriev I."/>
            <person name="Riley R."/>
            <person name="Hilden K."/>
        </authorList>
    </citation>
    <scope>NUCLEOTIDE SEQUENCE [LARGE SCALE GENOMIC DNA]</scope>
    <source>
        <strain evidence="2 3">FBCC735</strain>
    </source>
</reference>
<feature type="region of interest" description="Disordered" evidence="1">
    <location>
        <begin position="160"/>
        <end position="183"/>
    </location>
</feature>
<sequence length="183" mass="20968">MPTSSTYGTNTCQVVPDKHESLCTRQAMYGGGDKPRLCPVHQEEYVRRTIAYKDSSEQAISFSEKASWLLNGLDRTSPLLTQDQVYEVFRAAHRCIAALDVEIRERGAHERRFFIQVNEGHELWMRHLVEERRRMGEIARLLRLLRIELLSEQRSQALAGMGPPKSVVQPSISDWDNEDADSP</sequence>
<dbReference type="EMBL" id="MNAD01001671">
    <property type="protein sequence ID" value="OJT02420.1"/>
    <property type="molecule type" value="Genomic_DNA"/>
</dbReference>
<dbReference type="AlphaFoldDB" id="A0A1M2V491"/>
<comment type="caution">
    <text evidence="2">The sequence shown here is derived from an EMBL/GenBank/DDBJ whole genome shotgun (WGS) entry which is preliminary data.</text>
</comment>
<accession>A0A1M2V491</accession>